<dbReference type="CTD" id="108699483"/>
<feature type="signal peptide" evidence="8">
    <location>
        <begin position="1"/>
        <end position="18"/>
    </location>
</feature>
<feature type="transmembrane region" description="Helical" evidence="7">
    <location>
        <begin position="50"/>
        <end position="75"/>
    </location>
</feature>
<feature type="region of interest" description="Disordered" evidence="6">
    <location>
        <begin position="618"/>
        <end position="637"/>
    </location>
</feature>
<dbReference type="OrthoDB" id="10012909at2759"/>
<keyword evidence="2 7" id="KW-0812">Transmembrane</keyword>
<keyword evidence="3 7" id="KW-1133">Transmembrane helix</keyword>
<reference evidence="10" key="1">
    <citation type="submission" date="2025-08" db="UniProtKB">
        <authorList>
            <consortium name="RefSeq"/>
        </authorList>
    </citation>
    <scope>IDENTIFICATION</scope>
    <source>
        <strain evidence="10">J_2021</strain>
        <tissue evidence="10">Erythrocytes</tissue>
    </source>
</reference>
<evidence type="ECO:0000313" key="11">
    <source>
        <dbReference type="Xenbase" id="XB-GENE-17344671"/>
    </source>
</evidence>
<dbReference type="GeneID" id="108699483"/>
<dbReference type="InterPro" id="IPR030431">
    <property type="entry name" value="ENTREP1-3"/>
</dbReference>
<evidence type="ECO:0000256" key="3">
    <source>
        <dbReference type="ARBA" id="ARBA00022989"/>
    </source>
</evidence>
<dbReference type="AGR" id="Xenbase:XB-GENE-17344671"/>
<feature type="region of interest" description="Disordered" evidence="6">
    <location>
        <begin position="664"/>
        <end position="686"/>
    </location>
</feature>
<name>A0A8J0TMN9_XENLA</name>
<dbReference type="GO" id="GO:0016020">
    <property type="term" value="C:membrane"/>
    <property type="evidence" value="ECO:0007669"/>
    <property type="project" value="UniProtKB-SubCell"/>
</dbReference>
<dbReference type="Pfam" id="PF04103">
    <property type="entry name" value="CD20"/>
    <property type="match status" value="1"/>
</dbReference>
<gene>
    <name evidence="11" type="primary">entrep3.L</name>
    <name evidence="10" type="synonym">fam189b.L</name>
</gene>
<dbReference type="AlphaFoldDB" id="A0A8J0TMN9"/>
<keyword evidence="4 7" id="KW-0472">Membrane</keyword>
<evidence type="ECO:0000256" key="8">
    <source>
        <dbReference type="SAM" id="SignalP"/>
    </source>
</evidence>
<accession>A0A8J0TMN9</accession>
<dbReference type="InterPro" id="IPR007237">
    <property type="entry name" value="CD20-like"/>
</dbReference>
<sequence>MSTVINLMLLNPVFSSCAVMPSPTDSSFSLTGRTSRSLSQIRLHRTWSHVLLALGFVQLILGVLIVTFSLVAATITPSMKIKHSCPSWAGFSLAVSGLIGCISWRRPLTLMITLFTLLTALCVMLNLAGSILSCQNAQLVKSLDNCHKENYWCVCCHPLSKEQMPSSCRRDVEILTMYPNSECNGIRNALKDLLFSVCGLTILSTIICTLSAVICCIQVFSLDVIHVLAPRSATLANLECISPQDTILQSMIECEEFVPPVPPPPYYPPEYTCSSETDAQSITYNGSMDSPIPLYPTDFPPSYESVMGIREDSQATLFDAQVNEVSCLSVSDRIDSTGHSGNEDSSPSEDSVLLEMQGSIHSVDYVLYRSIQRSRADYCLSVDCGQCGHHQQSPTLSHQGPFEEIPLPHAKGGRSFSCSTPSAGDEVLPHVVGAVTRSCNRLETIGRSGGPCFPEVRLKAKISGRALQSRGSGCSLHHSSHCQTPDCPHRRYSENTRPAALSTYVPPRLLIRSHSDPGISSSLITDLSDVGYSKVLEDNMSLSSMDTAISSQAYLYQHSPTDPFPLLRTNSAGKSRSQASRKLVPRLSKSGTLSLGDLKGGRSTRVLVARFLQRSRRSLKEGTESASQSHKQIPRSPLASDYQEGIFLQSCGDLSSSSSFRRLLSTRRRGPSRPHSLTTEYKESTV</sequence>
<proteinExistence type="inferred from homology"/>
<evidence type="ECO:0000256" key="7">
    <source>
        <dbReference type="SAM" id="Phobius"/>
    </source>
</evidence>
<dbReference type="PANTHER" id="PTHR17615:SF7">
    <property type="entry name" value="PROTEIN ENTREP3"/>
    <property type="match status" value="1"/>
</dbReference>
<feature type="region of interest" description="Disordered" evidence="6">
    <location>
        <begin position="565"/>
        <end position="586"/>
    </location>
</feature>
<evidence type="ECO:0000313" key="10">
    <source>
        <dbReference type="RefSeq" id="XP_018087071.1"/>
    </source>
</evidence>
<comment type="subcellular location">
    <subcellularLocation>
        <location evidence="1">Membrane</location>
        <topology evidence="1">Multi-pass membrane protein</topology>
    </subcellularLocation>
</comment>
<keyword evidence="9" id="KW-1185">Reference proteome</keyword>
<dbReference type="RefSeq" id="XP_018087071.1">
    <property type="nucleotide sequence ID" value="XM_018231582.2"/>
</dbReference>
<keyword evidence="8" id="KW-0732">Signal</keyword>
<evidence type="ECO:0000256" key="5">
    <source>
        <dbReference type="ARBA" id="ARBA00034309"/>
    </source>
</evidence>
<organism evidence="9 10">
    <name type="scientific">Xenopus laevis</name>
    <name type="common">African clawed frog</name>
    <dbReference type="NCBI Taxonomy" id="8355"/>
    <lineage>
        <taxon>Eukaryota</taxon>
        <taxon>Metazoa</taxon>
        <taxon>Chordata</taxon>
        <taxon>Craniata</taxon>
        <taxon>Vertebrata</taxon>
        <taxon>Euteleostomi</taxon>
        <taxon>Amphibia</taxon>
        <taxon>Batrachia</taxon>
        <taxon>Anura</taxon>
        <taxon>Pipoidea</taxon>
        <taxon>Pipidae</taxon>
        <taxon>Xenopodinae</taxon>
        <taxon>Xenopus</taxon>
        <taxon>Xenopus</taxon>
    </lineage>
</organism>
<evidence type="ECO:0000256" key="2">
    <source>
        <dbReference type="ARBA" id="ARBA00022692"/>
    </source>
</evidence>
<evidence type="ECO:0000256" key="6">
    <source>
        <dbReference type="SAM" id="MobiDB-lite"/>
    </source>
</evidence>
<evidence type="ECO:0000256" key="1">
    <source>
        <dbReference type="ARBA" id="ARBA00004141"/>
    </source>
</evidence>
<feature type="compositionally biased region" description="Polar residues" evidence="6">
    <location>
        <begin position="568"/>
        <end position="580"/>
    </location>
</feature>
<evidence type="ECO:0000256" key="4">
    <source>
        <dbReference type="ARBA" id="ARBA00023136"/>
    </source>
</evidence>
<comment type="similarity">
    <text evidence="5">Belongs to the ENTREP family.</text>
</comment>
<protein>
    <submittedName>
        <fullName evidence="10">Protein FAM189B isoform X1</fullName>
    </submittedName>
</protein>
<feature type="transmembrane region" description="Helical" evidence="7">
    <location>
        <begin position="193"/>
        <end position="220"/>
    </location>
</feature>
<feature type="transmembrane region" description="Helical" evidence="7">
    <location>
        <begin position="111"/>
        <end position="132"/>
    </location>
</feature>
<evidence type="ECO:0000313" key="9">
    <source>
        <dbReference type="Proteomes" id="UP000186698"/>
    </source>
</evidence>
<dbReference type="Xenbase" id="XB-GENE-17344671">
    <property type="gene designation" value="entrep3.L"/>
</dbReference>
<dbReference type="KEGG" id="xla:108699483"/>
<dbReference type="PANTHER" id="PTHR17615">
    <property type="entry name" value="PROTEIN FAM189A"/>
    <property type="match status" value="1"/>
</dbReference>
<dbReference type="Proteomes" id="UP000186698">
    <property type="component" value="Chromosome 8L"/>
</dbReference>
<feature type="chain" id="PRO_5035247592" evidence="8">
    <location>
        <begin position="19"/>
        <end position="686"/>
    </location>
</feature>